<sequence length="155" mass="17285">MRNLGTLHQFLGITAESTETGLLLHQKQYAEDILRRAGMQNCKEVATPTSVKAVCSSDSSEFTNPTLYRQLVGALQYLTLTRPDITYAVNKACQHMHKPTDQHFDALKRILRYLRGTIHYGLPITGSSMTLRSYADSDWAGDHHDPSLPPGIVIS</sequence>
<organism evidence="1">
    <name type="scientific">Dendrobium nobile</name>
    <name type="common">Orchid</name>
    <dbReference type="NCBI Taxonomy" id="94219"/>
    <lineage>
        <taxon>Eukaryota</taxon>
        <taxon>Viridiplantae</taxon>
        <taxon>Streptophyta</taxon>
        <taxon>Embryophyta</taxon>
        <taxon>Tracheophyta</taxon>
        <taxon>Spermatophyta</taxon>
        <taxon>Magnoliopsida</taxon>
        <taxon>Liliopsida</taxon>
        <taxon>Asparagales</taxon>
        <taxon>Orchidaceae</taxon>
        <taxon>Epidendroideae</taxon>
        <taxon>Malaxideae</taxon>
        <taxon>Dendrobiinae</taxon>
        <taxon>Dendrobium</taxon>
    </lineage>
</organism>
<dbReference type="PANTHER" id="PTHR11439:SF450">
    <property type="entry name" value="REVERSE TRANSCRIPTASE TY1_COPIA-TYPE DOMAIN-CONTAINING PROTEIN"/>
    <property type="match status" value="1"/>
</dbReference>
<evidence type="ECO:0008006" key="2">
    <source>
        <dbReference type="Google" id="ProtNLM"/>
    </source>
</evidence>
<name>A0A7T0BR62_DENNO</name>
<dbReference type="AlphaFoldDB" id="A0A7T0BR62"/>
<dbReference type="PANTHER" id="PTHR11439">
    <property type="entry name" value="GAG-POL-RELATED RETROTRANSPOSON"/>
    <property type="match status" value="1"/>
</dbReference>
<protein>
    <recommendedName>
        <fullName evidence="2">Reverse transcriptase Ty1/copia-type domain-containing protein</fullName>
    </recommendedName>
</protein>
<evidence type="ECO:0000313" key="1">
    <source>
        <dbReference type="EMBL" id="QPJ58213.1"/>
    </source>
</evidence>
<dbReference type="SUPFAM" id="SSF56672">
    <property type="entry name" value="DNA/RNA polymerases"/>
    <property type="match status" value="1"/>
</dbReference>
<dbReference type="InterPro" id="IPR043502">
    <property type="entry name" value="DNA/RNA_pol_sf"/>
</dbReference>
<accession>A0A7T0BR62</accession>
<dbReference type="EMBL" id="MN815101">
    <property type="protein sequence ID" value="QPJ58213.1"/>
    <property type="molecule type" value="mRNA"/>
</dbReference>
<proteinExistence type="evidence at transcript level"/>
<reference evidence="1" key="1">
    <citation type="submission" date="2019-12" db="EMBL/GenBank/DDBJ databases">
        <title>Characterization of key enzymes for biosynthesis of dendrobine in Dendrobium nobile.</title>
        <authorList>
            <person name="Zheng S."/>
            <person name="Chun Z."/>
            <person name="Hu Y."/>
            <person name="Zhao R."/>
        </authorList>
    </citation>
    <scope>NUCLEOTIDE SEQUENCE</scope>
</reference>